<dbReference type="Gene3D" id="3.30.420.10">
    <property type="entry name" value="Ribonuclease H-like superfamily/Ribonuclease H"/>
    <property type="match status" value="1"/>
</dbReference>
<dbReference type="InterPro" id="IPR052929">
    <property type="entry name" value="RNase_H-like_EbsB-rel"/>
</dbReference>
<dbReference type="GO" id="GO:0004523">
    <property type="term" value="F:RNA-DNA hybrid ribonuclease activity"/>
    <property type="evidence" value="ECO:0007669"/>
    <property type="project" value="InterPro"/>
</dbReference>
<dbReference type="InterPro" id="IPR044730">
    <property type="entry name" value="RNase_H-like_dom_plant"/>
</dbReference>
<proteinExistence type="predicted"/>
<dbReference type="PANTHER" id="PTHR47074">
    <property type="entry name" value="BNAC02G40300D PROTEIN"/>
    <property type="match status" value="1"/>
</dbReference>
<name>A0AAW2QKF5_9LAMI</name>
<gene>
    <name evidence="2" type="ORF">Scaly_1052100</name>
</gene>
<reference evidence="2" key="1">
    <citation type="submission" date="2020-06" db="EMBL/GenBank/DDBJ databases">
        <authorList>
            <person name="Li T."/>
            <person name="Hu X."/>
            <person name="Zhang T."/>
            <person name="Song X."/>
            <person name="Zhang H."/>
            <person name="Dai N."/>
            <person name="Sheng W."/>
            <person name="Hou X."/>
            <person name="Wei L."/>
        </authorList>
    </citation>
    <scope>NUCLEOTIDE SEQUENCE</scope>
    <source>
        <strain evidence="2">KEN8</strain>
        <tissue evidence="2">Leaf</tissue>
    </source>
</reference>
<dbReference type="InterPro" id="IPR002156">
    <property type="entry name" value="RNaseH_domain"/>
</dbReference>
<dbReference type="AlphaFoldDB" id="A0AAW2QKF5"/>
<dbReference type="PANTHER" id="PTHR47074:SF48">
    <property type="entry name" value="POLYNUCLEOTIDYL TRANSFERASE, RIBONUCLEASE H-LIKE SUPERFAMILY PROTEIN"/>
    <property type="match status" value="1"/>
</dbReference>
<dbReference type="Pfam" id="PF13456">
    <property type="entry name" value="RVT_3"/>
    <property type="match status" value="1"/>
</dbReference>
<dbReference type="EMBL" id="JACGWM010000006">
    <property type="protein sequence ID" value="KAL0368332.1"/>
    <property type="molecule type" value="Genomic_DNA"/>
</dbReference>
<evidence type="ECO:0000313" key="2">
    <source>
        <dbReference type="EMBL" id="KAL0368332.1"/>
    </source>
</evidence>
<organism evidence="2">
    <name type="scientific">Sesamum calycinum</name>
    <dbReference type="NCBI Taxonomy" id="2727403"/>
    <lineage>
        <taxon>Eukaryota</taxon>
        <taxon>Viridiplantae</taxon>
        <taxon>Streptophyta</taxon>
        <taxon>Embryophyta</taxon>
        <taxon>Tracheophyta</taxon>
        <taxon>Spermatophyta</taxon>
        <taxon>Magnoliopsida</taxon>
        <taxon>eudicotyledons</taxon>
        <taxon>Gunneridae</taxon>
        <taxon>Pentapetalae</taxon>
        <taxon>asterids</taxon>
        <taxon>lamiids</taxon>
        <taxon>Lamiales</taxon>
        <taxon>Pedaliaceae</taxon>
        <taxon>Sesamum</taxon>
    </lineage>
</organism>
<dbReference type="InterPro" id="IPR036397">
    <property type="entry name" value="RNaseH_sf"/>
</dbReference>
<dbReference type="GO" id="GO:0003676">
    <property type="term" value="F:nucleic acid binding"/>
    <property type="evidence" value="ECO:0007669"/>
    <property type="project" value="InterPro"/>
</dbReference>
<sequence length="226" mass="25200">MLDNLMLSLMEDLVASGLVEYPTRSKYSCGVYAIGNPHDLKSPAKEVKHQEVAQQVIMPHHHDIIDKWSPPGIGLLKANFDRAIFSNMRNAWLGVIIRNEISKCVAWRSIRIPHIRQAKLAKALVTRAAMEACVHFDFSGIILEGDCHNIISSLSSNNIEYSTPGYILLDIKTLAYQCNIFGFSHVRRATNSVAHTLARQTIGFEEGVYPPSTIVNIIMVDASINE</sequence>
<evidence type="ECO:0000259" key="1">
    <source>
        <dbReference type="Pfam" id="PF13456"/>
    </source>
</evidence>
<comment type="caution">
    <text evidence="2">The sequence shown here is derived from an EMBL/GenBank/DDBJ whole genome shotgun (WGS) entry which is preliminary data.</text>
</comment>
<reference evidence="2" key="2">
    <citation type="journal article" date="2024" name="Plant">
        <title>Genomic evolution and insights into agronomic trait innovations of Sesamum species.</title>
        <authorList>
            <person name="Miao H."/>
            <person name="Wang L."/>
            <person name="Qu L."/>
            <person name="Liu H."/>
            <person name="Sun Y."/>
            <person name="Le M."/>
            <person name="Wang Q."/>
            <person name="Wei S."/>
            <person name="Zheng Y."/>
            <person name="Lin W."/>
            <person name="Duan Y."/>
            <person name="Cao H."/>
            <person name="Xiong S."/>
            <person name="Wang X."/>
            <person name="Wei L."/>
            <person name="Li C."/>
            <person name="Ma Q."/>
            <person name="Ju M."/>
            <person name="Zhao R."/>
            <person name="Li G."/>
            <person name="Mu C."/>
            <person name="Tian Q."/>
            <person name="Mei H."/>
            <person name="Zhang T."/>
            <person name="Gao T."/>
            <person name="Zhang H."/>
        </authorList>
    </citation>
    <scope>NUCLEOTIDE SEQUENCE</scope>
    <source>
        <strain evidence="2">KEN8</strain>
    </source>
</reference>
<feature type="domain" description="RNase H type-1" evidence="1">
    <location>
        <begin position="80"/>
        <end position="200"/>
    </location>
</feature>
<protein>
    <recommendedName>
        <fullName evidence="1">RNase H type-1 domain-containing protein</fullName>
    </recommendedName>
</protein>
<dbReference type="CDD" id="cd06222">
    <property type="entry name" value="RNase_H_like"/>
    <property type="match status" value="1"/>
</dbReference>
<accession>A0AAW2QKF5</accession>